<dbReference type="GO" id="GO:0033065">
    <property type="term" value="C:Rad51C-XRCC3 complex"/>
    <property type="evidence" value="ECO:0007669"/>
    <property type="project" value="TreeGrafter"/>
</dbReference>
<gene>
    <name evidence="2" type="ORF">AMAG_01674</name>
</gene>
<dbReference type="InterPro" id="IPR013632">
    <property type="entry name" value="Rad51_C"/>
</dbReference>
<dbReference type="eggNOG" id="KOG1564">
    <property type="taxonomic scope" value="Eukaryota"/>
</dbReference>
<dbReference type="GO" id="GO:0000722">
    <property type="term" value="P:telomere maintenance via recombination"/>
    <property type="evidence" value="ECO:0007669"/>
    <property type="project" value="TreeGrafter"/>
</dbReference>
<evidence type="ECO:0000259" key="1">
    <source>
        <dbReference type="PROSITE" id="PS50162"/>
    </source>
</evidence>
<dbReference type="InterPro" id="IPR027417">
    <property type="entry name" value="P-loop_NTPase"/>
</dbReference>
<dbReference type="OrthoDB" id="1861185at2759"/>
<dbReference type="GO" id="GO:0000400">
    <property type="term" value="F:four-way junction DNA binding"/>
    <property type="evidence" value="ECO:0007669"/>
    <property type="project" value="TreeGrafter"/>
</dbReference>
<dbReference type="Proteomes" id="UP000054350">
    <property type="component" value="Unassembled WGS sequence"/>
</dbReference>
<name>A0A0L0RZP3_ALLM3</name>
<dbReference type="InterPro" id="IPR020588">
    <property type="entry name" value="RecA_ATP-bd"/>
</dbReference>
<dbReference type="GO" id="GO:0090656">
    <property type="term" value="P:t-circle formation"/>
    <property type="evidence" value="ECO:0007669"/>
    <property type="project" value="TreeGrafter"/>
</dbReference>
<accession>A0A0L0RZP3</accession>
<organism evidence="2 3">
    <name type="scientific">Allomyces macrogynus (strain ATCC 38327)</name>
    <name type="common">Allomyces javanicus var. macrogynus</name>
    <dbReference type="NCBI Taxonomy" id="578462"/>
    <lineage>
        <taxon>Eukaryota</taxon>
        <taxon>Fungi</taxon>
        <taxon>Fungi incertae sedis</taxon>
        <taxon>Blastocladiomycota</taxon>
        <taxon>Blastocladiomycetes</taxon>
        <taxon>Blastocladiales</taxon>
        <taxon>Blastocladiaceae</taxon>
        <taxon>Allomyces</taxon>
    </lineage>
</organism>
<sequence length="420" mass="44804">MWHSGHTIMDTDHHPPISTPLLRVANLDTVEDVLMSPSSELGTSLSLSHHDLAHFLRDLSRFLISAKSRPVKPAADAPDSAISANRGAETFTDAFVGVSAIPVSELAQRQTRLATGDATLDAFLDGGLLCPGVTEIAGASGAGKTQLCLQLVCQAQRDASEGGLNGGTMYISTESRFPVERLTELARTRTHHFSTDAVLIESVLELELLQHLLSFQIPPLIATHHIRLLVVDSLTALFRGSSDSYDAKLQSLHAIARTLHKLATTYQLAVVVVNQVSAATDLATKSSLADLPVALQGPHLLLAPGATLPPAILVLSHLYDQGTRRVTTRAVQSAAAPPARDVPALPMEWTAAVTTRIVLSRDSAIAPVAEGGAGRLVPRRLAVWFSAGHRNMADRGRACLFHITREGLVGRVGEDVDGHE</sequence>
<dbReference type="GO" id="GO:0045003">
    <property type="term" value="P:double-strand break repair via synthesis-dependent strand annealing"/>
    <property type="evidence" value="ECO:0007669"/>
    <property type="project" value="TreeGrafter"/>
</dbReference>
<dbReference type="PANTHER" id="PTHR46487">
    <property type="entry name" value="DNA REPAIR PROTEIN XRCC3"/>
    <property type="match status" value="1"/>
</dbReference>
<dbReference type="GO" id="GO:0061982">
    <property type="term" value="P:meiosis I cell cycle process"/>
    <property type="evidence" value="ECO:0007669"/>
    <property type="project" value="UniProtKB-ARBA"/>
</dbReference>
<dbReference type="SMART" id="SM00382">
    <property type="entry name" value="AAA"/>
    <property type="match status" value="1"/>
</dbReference>
<dbReference type="GO" id="GO:0071140">
    <property type="term" value="P:resolution of mitotic recombination intermediates"/>
    <property type="evidence" value="ECO:0007669"/>
    <property type="project" value="TreeGrafter"/>
</dbReference>
<feature type="domain" description="RecA family profile 1" evidence="1">
    <location>
        <begin position="109"/>
        <end position="276"/>
    </location>
</feature>
<dbReference type="AlphaFoldDB" id="A0A0L0RZP3"/>
<dbReference type="Gene3D" id="3.40.50.300">
    <property type="entry name" value="P-loop containing nucleotide triphosphate hydrolases"/>
    <property type="match status" value="1"/>
</dbReference>
<dbReference type="PROSITE" id="PS50162">
    <property type="entry name" value="RECA_2"/>
    <property type="match status" value="1"/>
</dbReference>
<dbReference type="InterPro" id="IPR003593">
    <property type="entry name" value="AAA+_ATPase"/>
</dbReference>
<reference evidence="3" key="2">
    <citation type="submission" date="2009-11" db="EMBL/GenBank/DDBJ databases">
        <title>The Genome Sequence of Allomyces macrogynus strain ATCC 38327.</title>
        <authorList>
            <consortium name="The Broad Institute Genome Sequencing Platform"/>
            <person name="Russ C."/>
            <person name="Cuomo C."/>
            <person name="Shea T."/>
            <person name="Young S.K."/>
            <person name="Zeng Q."/>
            <person name="Koehrsen M."/>
            <person name="Haas B."/>
            <person name="Borodovsky M."/>
            <person name="Guigo R."/>
            <person name="Alvarado L."/>
            <person name="Berlin A."/>
            <person name="Borenstein D."/>
            <person name="Chen Z."/>
            <person name="Engels R."/>
            <person name="Freedman E."/>
            <person name="Gellesch M."/>
            <person name="Goldberg J."/>
            <person name="Griggs A."/>
            <person name="Gujja S."/>
            <person name="Heiman D."/>
            <person name="Hepburn T."/>
            <person name="Howarth C."/>
            <person name="Jen D."/>
            <person name="Larson L."/>
            <person name="Lewis B."/>
            <person name="Mehta T."/>
            <person name="Park D."/>
            <person name="Pearson M."/>
            <person name="Roberts A."/>
            <person name="Saif S."/>
            <person name="Shenoy N."/>
            <person name="Sisk P."/>
            <person name="Stolte C."/>
            <person name="Sykes S."/>
            <person name="Walk T."/>
            <person name="White J."/>
            <person name="Yandava C."/>
            <person name="Burger G."/>
            <person name="Gray M.W."/>
            <person name="Holland P.W.H."/>
            <person name="King N."/>
            <person name="Lang F.B.F."/>
            <person name="Roger A.J."/>
            <person name="Ruiz-Trillo I."/>
            <person name="Lander E."/>
            <person name="Nusbaum C."/>
        </authorList>
    </citation>
    <scope>NUCLEOTIDE SEQUENCE [LARGE SCALE GENOMIC DNA]</scope>
    <source>
        <strain evidence="3">ATCC 38327</strain>
    </source>
</reference>
<evidence type="ECO:0000313" key="3">
    <source>
        <dbReference type="Proteomes" id="UP000054350"/>
    </source>
</evidence>
<dbReference type="GO" id="GO:0140664">
    <property type="term" value="F:ATP-dependent DNA damage sensor activity"/>
    <property type="evidence" value="ECO:0007669"/>
    <property type="project" value="InterPro"/>
</dbReference>
<dbReference type="SUPFAM" id="SSF52540">
    <property type="entry name" value="P-loop containing nucleoside triphosphate hydrolases"/>
    <property type="match status" value="1"/>
</dbReference>
<dbReference type="VEuPathDB" id="FungiDB:AMAG_01674"/>
<dbReference type="EMBL" id="GG745329">
    <property type="protein sequence ID" value="KNE55803.1"/>
    <property type="molecule type" value="Genomic_DNA"/>
</dbReference>
<proteinExistence type="predicted"/>
<protein>
    <recommendedName>
        <fullName evidence="1">RecA family profile 1 domain-containing protein</fullName>
    </recommendedName>
</protein>
<dbReference type="PANTHER" id="PTHR46487:SF1">
    <property type="entry name" value="DNA REPAIR PROTEIN XRCC3"/>
    <property type="match status" value="1"/>
</dbReference>
<dbReference type="GO" id="GO:0005657">
    <property type="term" value="C:replication fork"/>
    <property type="evidence" value="ECO:0007669"/>
    <property type="project" value="TreeGrafter"/>
</dbReference>
<evidence type="ECO:0000313" key="2">
    <source>
        <dbReference type="EMBL" id="KNE55803.1"/>
    </source>
</evidence>
<keyword evidence="3" id="KW-1185">Reference proteome</keyword>
<reference evidence="2 3" key="1">
    <citation type="submission" date="2009-11" db="EMBL/GenBank/DDBJ databases">
        <title>Annotation of Allomyces macrogynus ATCC 38327.</title>
        <authorList>
            <consortium name="The Broad Institute Genome Sequencing Platform"/>
            <person name="Russ C."/>
            <person name="Cuomo C."/>
            <person name="Burger G."/>
            <person name="Gray M.W."/>
            <person name="Holland P.W.H."/>
            <person name="King N."/>
            <person name="Lang F.B.F."/>
            <person name="Roger A.J."/>
            <person name="Ruiz-Trillo I."/>
            <person name="Young S.K."/>
            <person name="Zeng Q."/>
            <person name="Gargeya S."/>
            <person name="Fitzgerald M."/>
            <person name="Haas B."/>
            <person name="Abouelleil A."/>
            <person name="Alvarado L."/>
            <person name="Arachchi H.M."/>
            <person name="Berlin A."/>
            <person name="Chapman S.B."/>
            <person name="Gearin G."/>
            <person name="Goldberg J."/>
            <person name="Griggs A."/>
            <person name="Gujja S."/>
            <person name="Hansen M."/>
            <person name="Heiman D."/>
            <person name="Howarth C."/>
            <person name="Larimer J."/>
            <person name="Lui A."/>
            <person name="MacDonald P.J.P."/>
            <person name="McCowen C."/>
            <person name="Montmayeur A."/>
            <person name="Murphy C."/>
            <person name="Neiman D."/>
            <person name="Pearson M."/>
            <person name="Priest M."/>
            <person name="Roberts A."/>
            <person name="Saif S."/>
            <person name="Shea T."/>
            <person name="Sisk P."/>
            <person name="Stolte C."/>
            <person name="Sykes S."/>
            <person name="Wortman J."/>
            <person name="Nusbaum C."/>
            <person name="Birren B."/>
        </authorList>
    </citation>
    <scope>NUCLEOTIDE SEQUENCE [LARGE SCALE GENOMIC DNA]</scope>
    <source>
        <strain evidence="2 3">ATCC 38327</strain>
    </source>
</reference>
<dbReference type="STRING" id="578462.A0A0L0RZP3"/>
<dbReference type="Pfam" id="PF08423">
    <property type="entry name" value="Rad51"/>
    <property type="match status" value="1"/>
</dbReference>
<dbReference type="GO" id="GO:0005524">
    <property type="term" value="F:ATP binding"/>
    <property type="evidence" value="ECO:0007669"/>
    <property type="project" value="InterPro"/>
</dbReference>